<organism evidence="1 2">
    <name type="scientific">Owenia fusiformis</name>
    <name type="common">Polychaete worm</name>
    <dbReference type="NCBI Taxonomy" id="6347"/>
    <lineage>
        <taxon>Eukaryota</taxon>
        <taxon>Metazoa</taxon>
        <taxon>Spiralia</taxon>
        <taxon>Lophotrochozoa</taxon>
        <taxon>Annelida</taxon>
        <taxon>Polychaeta</taxon>
        <taxon>Sedentaria</taxon>
        <taxon>Canalipalpata</taxon>
        <taxon>Sabellida</taxon>
        <taxon>Oweniida</taxon>
        <taxon>Oweniidae</taxon>
        <taxon>Owenia</taxon>
    </lineage>
</organism>
<name>A0A8J1UCM1_OWEFU</name>
<evidence type="ECO:0000313" key="2">
    <source>
        <dbReference type="Proteomes" id="UP000749559"/>
    </source>
</evidence>
<dbReference type="EMBL" id="CAIIXF020000006">
    <property type="protein sequence ID" value="CAH1785248.1"/>
    <property type="molecule type" value="Genomic_DNA"/>
</dbReference>
<sequence length="107" mass="11248">STTTPFLKNSVLSSNIKIKLIKLTASLYSGEFTLTSHNKSPKKSMHCSKSLSPAPPSLHPALPGILQPLCCSSPAEDPRSPPAILGPEGNLLVPARPLNPAGDAQRL</sequence>
<evidence type="ECO:0000313" key="1">
    <source>
        <dbReference type="EMBL" id="CAH1785248.1"/>
    </source>
</evidence>
<gene>
    <name evidence="1" type="ORF">OFUS_LOCUS11335</name>
</gene>
<comment type="caution">
    <text evidence="1">The sequence shown here is derived from an EMBL/GenBank/DDBJ whole genome shotgun (WGS) entry which is preliminary data.</text>
</comment>
<protein>
    <submittedName>
        <fullName evidence="1">Uncharacterized protein</fullName>
    </submittedName>
</protein>
<dbReference type="AlphaFoldDB" id="A0A8J1UCM1"/>
<proteinExistence type="predicted"/>
<feature type="non-terminal residue" evidence="1">
    <location>
        <position position="1"/>
    </location>
</feature>
<accession>A0A8J1UCM1</accession>
<dbReference type="Proteomes" id="UP000749559">
    <property type="component" value="Unassembled WGS sequence"/>
</dbReference>
<reference evidence="1" key="1">
    <citation type="submission" date="2022-03" db="EMBL/GenBank/DDBJ databases">
        <authorList>
            <person name="Martin C."/>
        </authorList>
    </citation>
    <scope>NUCLEOTIDE SEQUENCE</scope>
</reference>
<keyword evidence="2" id="KW-1185">Reference proteome</keyword>